<gene>
    <name evidence="1" type="ORF">NCTC10702_02213</name>
</gene>
<organism evidence="1 2">
    <name type="scientific">Staphylococcus aureus</name>
    <dbReference type="NCBI Taxonomy" id="1280"/>
    <lineage>
        <taxon>Bacteria</taxon>
        <taxon>Bacillati</taxon>
        <taxon>Bacillota</taxon>
        <taxon>Bacilli</taxon>
        <taxon>Bacillales</taxon>
        <taxon>Staphylococcaceae</taxon>
        <taxon>Staphylococcus</taxon>
    </lineage>
</organism>
<evidence type="ECO:0000313" key="1">
    <source>
        <dbReference type="EMBL" id="SUL35300.1"/>
    </source>
</evidence>
<protein>
    <submittedName>
        <fullName evidence="1">Uncharacterized protein</fullName>
    </submittedName>
</protein>
<reference evidence="1 2" key="1">
    <citation type="submission" date="2018-06" db="EMBL/GenBank/DDBJ databases">
        <authorList>
            <consortium name="Pathogen Informatics"/>
            <person name="Doyle S."/>
        </authorList>
    </citation>
    <scope>NUCLEOTIDE SEQUENCE [LARGE SCALE GENOMIC DNA]</scope>
    <source>
        <strain evidence="1 2">NCTC10702</strain>
    </source>
</reference>
<dbReference type="Proteomes" id="UP000254116">
    <property type="component" value="Unassembled WGS sequence"/>
</dbReference>
<proteinExistence type="predicted"/>
<name>A0A380EHL3_STAAU</name>
<dbReference type="AlphaFoldDB" id="A0A380EHL3"/>
<evidence type="ECO:0000313" key="2">
    <source>
        <dbReference type="Proteomes" id="UP000254116"/>
    </source>
</evidence>
<sequence>MVPTSYKVTPASPTIDRPGSIPISGASIPRTLISDFIASVISLIPLSIGKLSSPSTYLIPKPPPRFNNST</sequence>
<dbReference type="EMBL" id="UHBY01000003">
    <property type="protein sequence ID" value="SUL35300.1"/>
    <property type="molecule type" value="Genomic_DNA"/>
</dbReference>
<accession>A0A380EHL3</accession>